<name>A0ACB8DXW8_DERSI</name>
<reference evidence="1" key="1">
    <citation type="submission" date="2020-05" db="EMBL/GenBank/DDBJ databases">
        <title>Large-scale comparative analyses of tick genomes elucidate their genetic diversity and vector capacities.</title>
        <authorList>
            <person name="Jia N."/>
            <person name="Wang J."/>
            <person name="Shi W."/>
            <person name="Du L."/>
            <person name="Sun Y."/>
            <person name="Zhan W."/>
            <person name="Jiang J."/>
            <person name="Wang Q."/>
            <person name="Zhang B."/>
            <person name="Ji P."/>
            <person name="Sakyi L.B."/>
            <person name="Cui X."/>
            <person name="Yuan T."/>
            <person name="Jiang B."/>
            <person name="Yang W."/>
            <person name="Lam T.T.-Y."/>
            <person name="Chang Q."/>
            <person name="Ding S."/>
            <person name="Wang X."/>
            <person name="Zhu J."/>
            <person name="Ruan X."/>
            <person name="Zhao L."/>
            <person name="Wei J."/>
            <person name="Que T."/>
            <person name="Du C."/>
            <person name="Cheng J."/>
            <person name="Dai P."/>
            <person name="Han X."/>
            <person name="Huang E."/>
            <person name="Gao Y."/>
            <person name="Liu J."/>
            <person name="Shao H."/>
            <person name="Ye R."/>
            <person name="Li L."/>
            <person name="Wei W."/>
            <person name="Wang X."/>
            <person name="Wang C."/>
            <person name="Yang T."/>
            <person name="Huo Q."/>
            <person name="Li W."/>
            <person name="Guo W."/>
            <person name="Chen H."/>
            <person name="Zhou L."/>
            <person name="Ni X."/>
            <person name="Tian J."/>
            <person name="Zhou Y."/>
            <person name="Sheng Y."/>
            <person name="Liu T."/>
            <person name="Pan Y."/>
            <person name="Xia L."/>
            <person name="Li J."/>
            <person name="Zhao F."/>
            <person name="Cao W."/>
        </authorList>
    </citation>
    <scope>NUCLEOTIDE SEQUENCE</scope>
    <source>
        <strain evidence="1">Dsil-2018</strain>
    </source>
</reference>
<gene>
    <name evidence="1" type="ORF">HPB49_008285</name>
</gene>
<protein>
    <submittedName>
        <fullName evidence="1">Uncharacterized protein</fullName>
    </submittedName>
</protein>
<dbReference type="Proteomes" id="UP000821865">
    <property type="component" value="Chromosome 1"/>
</dbReference>
<comment type="caution">
    <text evidence="1">The sequence shown here is derived from an EMBL/GenBank/DDBJ whole genome shotgun (WGS) entry which is preliminary data.</text>
</comment>
<evidence type="ECO:0000313" key="2">
    <source>
        <dbReference type="Proteomes" id="UP000821865"/>
    </source>
</evidence>
<organism evidence="1 2">
    <name type="scientific">Dermacentor silvarum</name>
    <name type="common">Tick</name>
    <dbReference type="NCBI Taxonomy" id="543639"/>
    <lineage>
        <taxon>Eukaryota</taxon>
        <taxon>Metazoa</taxon>
        <taxon>Ecdysozoa</taxon>
        <taxon>Arthropoda</taxon>
        <taxon>Chelicerata</taxon>
        <taxon>Arachnida</taxon>
        <taxon>Acari</taxon>
        <taxon>Parasitiformes</taxon>
        <taxon>Ixodida</taxon>
        <taxon>Ixodoidea</taxon>
        <taxon>Ixodidae</taxon>
        <taxon>Rhipicephalinae</taxon>
        <taxon>Dermacentor</taxon>
    </lineage>
</organism>
<evidence type="ECO:0000313" key="1">
    <source>
        <dbReference type="EMBL" id="KAH7979123.1"/>
    </source>
</evidence>
<proteinExistence type="predicted"/>
<keyword evidence="2" id="KW-1185">Reference proteome</keyword>
<sequence>MSRAPRSATARRKHGVPENNVRRWRKEKEALFACAATRKAFRGPRKGVFPEVEASLTEFVRQTRSRALTVTTEMLQLKAREFAKDRGISGPRNGLDTVGPFEAGISVGSSSLDSRRLGSYTRRYMVAASFKKCCISNSLDGTDDSEVWECTSNKESSDASDDDSS</sequence>
<dbReference type="EMBL" id="CM023470">
    <property type="protein sequence ID" value="KAH7979123.1"/>
    <property type="molecule type" value="Genomic_DNA"/>
</dbReference>
<accession>A0ACB8DXW8</accession>